<dbReference type="AlphaFoldDB" id="A0AAV7A4C8"/>
<sequence>MKRGLWQSGPAWGVPLAIAGRPGRCRVAQSPGISGGCSPKIYLVHAGDRVNIMHQRLISCNFNLKTEPIRKYTSYRKKQGPHISMSV</sequence>
<organism evidence="1 2">
    <name type="scientific">Engystomops pustulosus</name>
    <name type="common">Tungara frog</name>
    <name type="synonym">Physalaemus pustulosus</name>
    <dbReference type="NCBI Taxonomy" id="76066"/>
    <lineage>
        <taxon>Eukaryota</taxon>
        <taxon>Metazoa</taxon>
        <taxon>Chordata</taxon>
        <taxon>Craniata</taxon>
        <taxon>Vertebrata</taxon>
        <taxon>Euteleostomi</taxon>
        <taxon>Amphibia</taxon>
        <taxon>Batrachia</taxon>
        <taxon>Anura</taxon>
        <taxon>Neobatrachia</taxon>
        <taxon>Hyloidea</taxon>
        <taxon>Leptodactylidae</taxon>
        <taxon>Leiuperinae</taxon>
        <taxon>Engystomops</taxon>
    </lineage>
</organism>
<dbReference type="Proteomes" id="UP000824782">
    <property type="component" value="Unassembled WGS sequence"/>
</dbReference>
<name>A0AAV7A4C8_ENGPU</name>
<evidence type="ECO:0000313" key="2">
    <source>
        <dbReference type="Proteomes" id="UP000824782"/>
    </source>
</evidence>
<proteinExistence type="predicted"/>
<dbReference type="EMBL" id="WNYA01000009">
    <property type="protein sequence ID" value="KAG8556426.1"/>
    <property type="molecule type" value="Genomic_DNA"/>
</dbReference>
<comment type="caution">
    <text evidence="1">The sequence shown here is derived from an EMBL/GenBank/DDBJ whole genome shotgun (WGS) entry which is preliminary data.</text>
</comment>
<evidence type="ECO:0000313" key="1">
    <source>
        <dbReference type="EMBL" id="KAG8556426.1"/>
    </source>
</evidence>
<reference evidence="1" key="1">
    <citation type="thesis" date="2020" institute="ProQuest LLC" country="789 East Eisenhower Parkway, Ann Arbor, MI, USA">
        <title>Comparative Genomics and Chromosome Evolution.</title>
        <authorList>
            <person name="Mudd A.B."/>
        </authorList>
    </citation>
    <scope>NUCLEOTIDE SEQUENCE</scope>
    <source>
        <strain evidence="1">237g6f4</strain>
        <tissue evidence="1">Blood</tissue>
    </source>
</reference>
<protein>
    <submittedName>
        <fullName evidence="1">Uncharacterized protein</fullName>
    </submittedName>
</protein>
<gene>
    <name evidence="1" type="ORF">GDO81_018070</name>
</gene>
<accession>A0AAV7A4C8</accession>
<keyword evidence="2" id="KW-1185">Reference proteome</keyword>